<feature type="transmembrane region" description="Helical" evidence="5">
    <location>
        <begin position="325"/>
        <end position="346"/>
    </location>
</feature>
<evidence type="ECO:0000256" key="4">
    <source>
        <dbReference type="ARBA" id="ARBA00023136"/>
    </source>
</evidence>
<keyword evidence="2 5" id="KW-0812">Transmembrane</keyword>
<feature type="transmembrane region" description="Helical" evidence="5">
    <location>
        <begin position="293"/>
        <end position="313"/>
    </location>
</feature>
<dbReference type="KEGG" id="halx:M0R89_14740"/>
<keyword evidence="7" id="KW-0378">Hydrolase</keyword>
<dbReference type="Gene3D" id="1.20.1540.10">
    <property type="entry name" value="Rhomboid-like"/>
    <property type="match status" value="1"/>
</dbReference>
<organism evidence="7 8">
    <name type="scientific">Halorussus limi</name>
    <dbReference type="NCBI Taxonomy" id="2938695"/>
    <lineage>
        <taxon>Archaea</taxon>
        <taxon>Methanobacteriati</taxon>
        <taxon>Methanobacteriota</taxon>
        <taxon>Stenosarchaea group</taxon>
        <taxon>Halobacteria</taxon>
        <taxon>Halobacteriales</taxon>
        <taxon>Haladaptataceae</taxon>
        <taxon>Halorussus</taxon>
    </lineage>
</organism>
<feature type="transmembrane region" description="Helical" evidence="5">
    <location>
        <begin position="106"/>
        <end position="124"/>
    </location>
</feature>
<dbReference type="GO" id="GO:0016020">
    <property type="term" value="C:membrane"/>
    <property type="evidence" value="ECO:0007669"/>
    <property type="project" value="UniProtKB-SubCell"/>
</dbReference>
<proteinExistence type="predicted"/>
<dbReference type="Pfam" id="PF01694">
    <property type="entry name" value="Rhomboid"/>
    <property type="match status" value="1"/>
</dbReference>
<dbReference type="GO" id="GO:0006508">
    <property type="term" value="P:proteolysis"/>
    <property type="evidence" value="ECO:0007669"/>
    <property type="project" value="UniProtKB-KW"/>
</dbReference>
<reference evidence="7 8" key="1">
    <citation type="submission" date="2022-04" db="EMBL/GenBank/DDBJ databases">
        <title>Diverse halophilic archaea isolated from saline environments.</title>
        <authorList>
            <person name="Cui H.-L."/>
        </authorList>
    </citation>
    <scope>NUCLEOTIDE SEQUENCE [LARGE SCALE GENOMIC DNA]</scope>
    <source>
        <strain evidence="7 8">XZYJT49</strain>
    </source>
</reference>
<keyword evidence="3 5" id="KW-1133">Transmembrane helix</keyword>
<keyword evidence="7" id="KW-0645">Protease</keyword>
<dbReference type="Proteomes" id="UP000830729">
    <property type="component" value="Chromosome"/>
</dbReference>
<evidence type="ECO:0000313" key="7">
    <source>
        <dbReference type="EMBL" id="UPV73791.1"/>
    </source>
</evidence>
<dbReference type="EC" id="3.4.21.105" evidence="7"/>
<evidence type="ECO:0000259" key="6">
    <source>
        <dbReference type="Pfam" id="PF01694"/>
    </source>
</evidence>
<sequence>MVQLPPWLPAPAQVAIPVVVLLSLALVRRLDAPAGRWGRRLRSRFLLGVPWGTLVSVMGVLAVYLFVQQGAGNWRNPVTLPFSSWSYLYPVGWLLAPFSHTGPGHLVGNLTTTLAVAPLAEYFYGHFPSKRGENPFFSRTSNPWVRAFVLFPAGVALVGLATSVFAWGPIIGFSGVAFAFVGFALVRYPLMTVVAVSAQGAIRTTYRALLDPRIFGSASRRFGEPWWYGIAVQGHVLGLLLGILLGVAVLYRRRERVGALRLWTGAVVLGMSMTLWALWWYRGESTYVLYRGWGVVFVVTLAVLTTVAATADRRPLFGDVSRQQVGLLALLLPLAVMVGVAIPVNLTTVGDASVPGGGPAIEVHGYDVTYAENVQNQKVSAIDVSMFGETTNVTTSGVIVVNDDREIWTQAVSKGRLAFDGRTRVRVGGVGWAEDVRVQRRGWSAVNGGTAYQVWLRGPDDDEWTHVFASQPAVAGPTLANHSVVVRPADGEFRLLVTRNNSTVADAPIPDPGGNVTLAGIRFTREGRKLFASLDGTRVQVAARETYR</sequence>
<name>A0A8U0HSK3_9EURY</name>
<feature type="transmembrane region" description="Helical" evidence="5">
    <location>
        <begin position="170"/>
        <end position="190"/>
    </location>
</feature>
<keyword evidence="4 5" id="KW-0472">Membrane</keyword>
<dbReference type="GeneID" id="72186481"/>
<protein>
    <submittedName>
        <fullName evidence="7">Rhomboid family intramembrane serine protease</fullName>
        <ecNumber evidence="7">3.4.21.105</ecNumber>
    </submittedName>
</protein>
<feature type="transmembrane region" description="Helical" evidence="5">
    <location>
        <begin position="79"/>
        <end position="99"/>
    </location>
</feature>
<dbReference type="AlphaFoldDB" id="A0A8U0HSK3"/>
<comment type="subcellular location">
    <subcellularLocation>
        <location evidence="1">Membrane</location>
        <topology evidence="1">Multi-pass membrane protein</topology>
    </subcellularLocation>
</comment>
<dbReference type="EMBL" id="CP096659">
    <property type="protein sequence ID" value="UPV73791.1"/>
    <property type="molecule type" value="Genomic_DNA"/>
</dbReference>
<feature type="domain" description="Peptidase S54 rhomboid" evidence="6">
    <location>
        <begin position="93"/>
        <end position="251"/>
    </location>
</feature>
<dbReference type="InterPro" id="IPR035952">
    <property type="entry name" value="Rhomboid-like_sf"/>
</dbReference>
<dbReference type="SUPFAM" id="SSF144091">
    <property type="entry name" value="Rhomboid-like"/>
    <property type="match status" value="1"/>
</dbReference>
<feature type="transmembrane region" description="Helical" evidence="5">
    <location>
        <begin position="226"/>
        <end position="250"/>
    </location>
</feature>
<feature type="transmembrane region" description="Helical" evidence="5">
    <location>
        <begin position="144"/>
        <end position="165"/>
    </location>
</feature>
<gene>
    <name evidence="7" type="ORF">M0R89_14740</name>
</gene>
<feature type="transmembrane region" description="Helical" evidence="5">
    <location>
        <begin position="6"/>
        <end position="27"/>
    </location>
</feature>
<feature type="transmembrane region" description="Helical" evidence="5">
    <location>
        <begin position="262"/>
        <end position="281"/>
    </location>
</feature>
<evidence type="ECO:0000256" key="5">
    <source>
        <dbReference type="SAM" id="Phobius"/>
    </source>
</evidence>
<dbReference type="GO" id="GO:0008233">
    <property type="term" value="F:peptidase activity"/>
    <property type="evidence" value="ECO:0007669"/>
    <property type="project" value="UniProtKB-KW"/>
</dbReference>
<accession>A0A8U0HSK3</accession>
<feature type="transmembrane region" description="Helical" evidence="5">
    <location>
        <begin position="48"/>
        <end position="67"/>
    </location>
</feature>
<evidence type="ECO:0000256" key="3">
    <source>
        <dbReference type="ARBA" id="ARBA00022989"/>
    </source>
</evidence>
<dbReference type="RefSeq" id="WP_248649843.1">
    <property type="nucleotide sequence ID" value="NZ_CP096659.1"/>
</dbReference>
<evidence type="ECO:0000313" key="8">
    <source>
        <dbReference type="Proteomes" id="UP000830729"/>
    </source>
</evidence>
<evidence type="ECO:0000256" key="1">
    <source>
        <dbReference type="ARBA" id="ARBA00004141"/>
    </source>
</evidence>
<evidence type="ECO:0000256" key="2">
    <source>
        <dbReference type="ARBA" id="ARBA00022692"/>
    </source>
</evidence>
<keyword evidence="8" id="KW-1185">Reference proteome</keyword>
<dbReference type="InterPro" id="IPR022764">
    <property type="entry name" value="Peptidase_S54_rhomboid_dom"/>
</dbReference>